<organism evidence="1 2">
    <name type="scientific">Succinatimonas hippei (strain DSM 22608 / JCM 16073 / KCTC 15190 / YIT 12066)</name>
    <dbReference type="NCBI Taxonomy" id="762983"/>
    <lineage>
        <taxon>Bacteria</taxon>
        <taxon>Pseudomonadati</taxon>
        <taxon>Pseudomonadota</taxon>
        <taxon>Gammaproteobacteria</taxon>
        <taxon>Aeromonadales</taxon>
        <taxon>Succinivibrionaceae</taxon>
        <taxon>Succinatimonas</taxon>
    </lineage>
</organism>
<dbReference type="AlphaFoldDB" id="E8LHB1"/>
<proteinExistence type="predicted"/>
<dbReference type="EMBL" id="AEVO01000004">
    <property type="protein sequence ID" value="EFY08083.1"/>
    <property type="molecule type" value="Genomic_DNA"/>
</dbReference>
<dbReference type="Proteomes" id="UP000018458">
    <property type="component" value="Unassembled WGS sequence"/>
</dbReference>
<name>E8LHB1_SUCHY</name>
<gene>
    <name evidence="1" type="ORF">HMPREF9444_00069</name>
</gene>
<reference evidence="1 2" key="1">
    <citation type="submission" date="2011-01" db="EMBL/GenBank/DDBJ databases">
        <authorList>
            <person name="Weinstock G."/>
            <person name="Sodergren E."/>
            <person name="Clifton S."/>
            <person name="Fulton L."/>
            <person name="Fulton B."/>
            <person name="Courtney L."/>
            <person name="Fronick C."/>
            <person name="Harrison M."/>
            <person name="Strong C."/>
            <person name="Farmer C."/>
            <person name="Delahaunty K."/>
            <person name="Markovic C."/>
            <person name="Hall O."/>
            <person name="Minx P."/>
            <person name="Tomlinson C."/>
            <person name="Mitreva M."/>
            <person name="Hou S."/>
            <person name="Chen J."/>
            <person name="Wollam A."/>
            <person name="Pepin K.H."/>
            <person name="Johnson M."/>
            <person name="Bhonagiri V."/>
            <person name="Zhang X."/>
            <person name="Suruliraj S."/>
            <person name="Warren W."/>
            <person name="Chinwalla A."/>
            <person name="Mardis E.R."/>
            <person name="Wilson R.K."/>
        </authorList>
    </citation>
    <scope>NUCLEOTIDE SEQUENCE [LARGE SCALE GENOMIC DNA]</scope>
    <source>
        <strain evidence="2">DSM 22608 / JCM 16073 / KCTC 15190 / YIT 12066</strain>
    </source>
</reference>
<sequence>MELDLPAEVELKSASFDAVFAELLEELDLAPEDEFLGFTVKALEEDPEPLLKNPLDLENPPRNPRTSILGVANAENAELKALLIGFAFTVLKLIDKVKADAKTKTVVFFTKGSKCLLKKS</sequence>
<evidence type="ECO:0000313" key="2">
    <source>
        <dbReference type="Proteomes" id="UP000018458"/>
    </source>
</evidence>
<keyword evidence="2" id="KW-1185">Reference proteome</keyword>
<protein>
    <submittedName>
        <fullName evidence="1">Uncharacterized protein</fullName>
    </submittedName>
</protein>
<comment type="caution">
    <text evidence="1">The sequence shown here is derived from an EMBL/GenBank/DDBJ whole genome shotgun (WGS) entry which is preliminary data.</text>
</comment>
<dbReference type="HOGENOM" id="CLU_2048507_0_0_6"/>
<evidence type="ECO:0000313" key="1">
    <source>
        <dbReference type="EMBL" id="EFY08083.1"/>
    </source>
</evidence>
<dbReference type="STRING" id="762983.HMPREF9444_00069"/>
<accession>E8LHB1</accession>